<reference evidence="2 3" key="1">
    <citation type="submission" date="2018-12" db="EMBL/GenBank/DDBJ databases">
        <authorList>
            <consortium name="Pathogen Informatics"/>
        </authorList>
    </citation>
    <scope>NUCLEOTIDE SEQUENCE [LARGE SCALE GENOMIC DNA]</scope>
    <source>
        <strain evidence="2 3">NCTC13635</strain>
    </source>
</reference>
<dbReference type="Proteomes" id="UP000282433">
    <property type="component" value="Chromosome"/>
</dbReference>
<feature type="region of interest" description="Disordered" evidence="1">
    <location>
        <begin position="46"/>
        <end position="70"/>
    </location>
</feature>
<sequence length="70" mass="8038">MASMIASRSYSLFSGKQYSKLICARRRELFARTPYQTTEFAEERIAKGWRRQRNTGEGKDPQPGAPVARQ</sequence>
<gene>
    <name evidence="2" type="ORF">NCTC13635_06964</name>
</gene>
<organism evidence="2 3">
    <name type="scientific">Klebsiella pneumoniae</name>
    <dbReference type="NCBI Taxonomy" id="573"/>
    <lineage>
        <taxon>Bacteria</taxon>
        <taxon>Pseudomonadati</taxon>
        <taxon>Pseudomonadota</taxon>
        <taxon>Gammaproteobacteria</taxon>
        <taxon>Enterobacterales</taxon>
        <taxon>Enterobacteriaceae</taxon>
        <taxon>Klebsiella/Raoultella group</taxon>
        <taxon>Klebsiella</taxon>
        <taxon>Klebsiella pneumoniae complex</taxon>
    </lineage>
</organism>
<dbReference type="AlphaFoldDB" id="A0A447S6E4"/>
<dbReference type="EMBL" id="LR134162">
    <property type="protein sequence ID" value="VEB07670.1"/>
    <property type="molecule type" value="Genomic_DNA"/>
</dbReference>
<evidence type="ECO:0000313" key="2">
    <source>
        <dbReference type="EMBL" id="VEB07670.1"/>
    </source>
</evidence>
<evidence type="ECO:0000256" key="1">
    <source>
        <dbReference type="SAM" id="MobiDB-lite"/>
    </source>
</evidence>
<evidence type="ECO:0000313" key="3">
    <source>
        <dbReference type="Proteomes" id="UP000282433"/>
    </source>
</evidence>
<accession>A0A447S6E4</accession>
<proteinExistence type="predicted"/>
<name>A0A447S6E4_KLEPN</name>
<protein>
    <submittedName>
        <fullName evidence="2">Uncharacterized protein</fullName>
    </submittedName>
</protein>